<dbReference type="EMBL" id="CP046916">
    <property type="protein sequence ID" value="QGZ66755.1"/>
    <property type="molecule type" value="Genomic_DNA"/>
</dbReference>
<evidence type="ECO:0000256" key="6">
    <source>
        <dbReference type="ARBA" id="ARBA00023004"/>
    </source>
</evidence>
<keyword evidence="2 7" id="KW-0349">Heme</keyword>
<evidence type="ECO:0000256" key="8">
    <source>
        <dbReference type="SAM" id="MobiDB-lite"/>
    </source>
</evidence>
<organism evidence="11 12">
    <name type="scientific">Paraburkholderia acidisoli</name>
    <dbReference type="NCBI Taxonomy" id="2571748"/>
    <lineage>
        <taxon>Bacteria</taxon>
        <taxon>Pseudomonadati</taxon>
        <taxon>Pseudomonadota</taxon>
        <taxon>Betaproteobacteria</taxon>
        <taxon>Burkholderiales</taxon>
        <taxon>Burkholderiaceae</taxon>
        <taxon>Paraburkholderia</taxon>
    </lineage>
</organism>
<dbReference type="Gene3D" id="1.10.760.10">
    <property type="entry name" value="Cytochrome c-like domain"/>
    <property type="match status" value="2"/>
</dbReference>
<dbReference type="RefSeq" id="WP_158958401.1">
    <property type="nucleotide sequence ID" value="NZ_CP046916.1"/>
</dbReference>
<dbReference type="GO" id="GO:0020037">
    <property type="term" value="F:heme binding"/>
    <property type="evidence" value="ECO:0007669"/>
    <property type="project" value="InterPro"/>
</dbReference>
<dbReference type="GO" id="GO:0030313">
    <property type="term" value="C:cell envelope"/>
    <property type="evidence" value="ECO:0007669"/>
    <property type="project" value="UniProtKB-SubCell"/>
</dbReference>
<dbReference type="OrthoDB" id="9805202at2"/>
<dbReference type="AlphaFoldDB" id="A0A7Z2JKS4"/>
<evidence type="ECO:0000313" key="12">
    <source>
        <dbReference type="Proteomes" id="UP000433577"/>
    </source>
</evidence>
<dbReference type="KEGG" id="pacs:FAZ98_34000"/>
<evidence type="ECO:0000313" key="11">
    <source>
        <dbReference type="EMBL" id="QGZ66755.1"/>
    </source>
</evidence>
<name>A0A7Z2JKS4_9BURK</name>
<reference evidence="11 12" key="1">
    <citation type="submission" date="2019-12" db="EMBL/GenBank/DDBJ databases">
        <title>Paraburkholderia acidiphila 7Q-K02 sp. nov and Paraburkholderia acidisoli DHF22 sp. nov., two strains isolated from forest soil.</title>
        <authorList>
            <person name="Gao Z."/>
            <person name="Qiu L."/>
        </authorList>
    </citation>
    <scope>NUCLEOTIDE SEQUENCE [LARGE SCALE GENOMIC DNA]</scope>
    <source>
        <strain evidence="11 12">DHF22</strain>
    </source>
</reference>
<feature type="transmembrane region" description="Helical" evidence="9">
    <location>
        <begin position="29"/>
        <end position="50"/>
    </location>
</feature>
<dbReference type="SUPFAM" id="SSF46626">
    <property type="entry name" value="Cytochrome c"/>
    <property type="match status" value="2"/>
</dbReference>
<dbReference type="InterPro" id="IPR004852">
    <property type="entry name" value="Di-haem_cyt_c_peroxidsae"/>
</dbReference>
<dbReference type="Pfam" id="PF03150">
    <property type="entry name" value="CCP_MauG"/>
    <property type="match status" value="1"/>
</dbReference>
<keyword evidence="4" id="KW-0732">Signal</keyword>
<gene>
    <name evidence="11" type="ORF">FAZ98_34000</name>
</gene>
<dbReference type="GO" id="GO:0004130">
    <property type="term" value="F:cytochrome-c peroxidase activity"/>
    <property type="evidence" value="ECO:0007669"/>
    <property type="project" value="TreeGrafter"/>
</dbReference>
<evidence type="ECO:0000256" key="3">
    <source>
        <dbReference type="ARBA" id="ARBA00022723"/>
    </source>
</evidence>
<dbReference type="InterPro" id="IPR009056">
    <property type="entry name" value="Cyt_c-like_dom"/>
</dbReference>
<feature type="compositionally biased region" description="Pro residues" evidence="8">
    <location>
        <begin position="1"/>
        <end position="11"/>
    </location>
</feature>
<evidence type="ECO:0000256" key="7">
    <source>
        <dbReference type="PROSITE-ProRule" id="PRU00433"/>
    </source>
</evidence>
<feature type="region of interest" description="Disordered" evidence="8">
    <location>
        <begin position="1"/>
        <end position="20"/>
    </location>
</feature>
<accession>A0A7Z2JKS4</accession>
<keyword evidence="5" id="KW-0560">Oxidoreductase</keyword>
<comment type="subcellular location">
    <subcellularLocation>
        <location evidence="1">Cell envelope</location>
    </subcellularLocation>
</comment>
<evidence type="ECO:0000256" key="9">
    <source>
        <dbReference type="SAM" id="Phobius"/>
    </source>
</evidence>
<dbReference type="GO" id="GO:0046872">
    <property type="term" value="F:metal ion binding"/>
    <property type="evidence" value="ECO:0007669"/>
    <property type="project" value="UniProtKB-KW"/>
</dbReference>
<keyword evidence="6 7" id="KW-0408">Iron</keyword>
<dbReference type="PROSITE" id="PS51007">
    <property type="entry name" value="CYTC"/>
    <property type="match status" value="2"/>
</dbReference>
<dbReference type="InterPro" id="IPR036909">
    <property type="entry name" value="Cyt_c-like_dom_sf"/>
</dbReference>
<keyword evidence="9" id="KW-1133">Transmembrane helix</keyword>
<dbReference type="PANTHER" id="PTHR30600:SF10">
    <property type="entry name" value="BLL6722 PROTEIN"/>
    <property type="match status" value="1"/>
</dbReference>
<proteinExistence type="predicted"/>
<dbReference type="GO" id="GO:0009055">
    <property type="term" value="F:electron transfer activity"/>
    <property type="evidence" value="ECO:0007669"/>
    <property type="project" value="InterPro"/>
</dbReference>
<evidence type="ECO:0000256" key="2">
    <source>
        <dbReference type="ARBA" id="ARBA00022617"/>
    </source>
</evidence>
<keyword evidence="12" id="KW-1185">Reference proteome</keyword>
<dbReference type="Proteomes" id="UP000433577">
    <property type="component" value="Chromosome 4"/>
</dbReference>
<evidence type="ECO:0000256" key="5">
    <source>
        <dbReference type="ARBA" id="ARBA00023002"/>
    </source>
</evidence>
<keyword evidence="3 7" id="KW-0479">Metal-binding</keyword>
<protein>
    <submittedName>
        <fullName evidence="11">C-type cytochrome</fullName>
    </submittedName>
</protein>
<evidence type="ECO:0000259" key="10">
    <source>
        <dbReference type="PROSITE" id="PS51007"/>
    </source>
</evidence>
<feature type="domain" description="Cytochrome c" evidence="10">
    <location>
        <begin position="86"/>
        <end position="240"/>
    </location>
</feature>
<keyword evidence="9" id="KW-0472">Membrane</keyword>
<dbReference type="InterPro" id="IPR051395">
    <property type="entry name" value="Cytochrome_c_Peroxidase/MauG"/>
</dbReference>
<dbReference type="PANTHER" id="PTHR30600">
    <property type="entry name" value="CYTOCHROME C PEROXIDASE-RELATED"/>
    <property type="match status" value="1"/>
</dbReference>
<evidence type="ECO:0000256" key="1">
    <source>
        <dbReference type="ARBA" id="ARBA00004196"/>
    </source>
</evidence>
<keyword evidence="9" id="KW-0812">Transmembrane</keyword>
<evidence type="ECO:0000256" key="4">
    <source>
        <dbReference type="ARBA" id="ARBA00022729"/>
    </source>
</evidence>
<feature type="domain" description="Cytochrome c" evidence="10">
    <location>
        <begin position="297"/>
        <end position="474"/>
    </location>
</feature>
<sequence>MSLPNTLPPTLPAGKDANPEATKRTLKRVAGWTVAVVAAAAAALAAYAVIYPERMPLSVGTIVEDYTGANPQPIQLTVPPQQPLSAVAILGRQIFFDTSLSASGKQSCASCHSPDHAYGPPNNLSVQMGGPQLTQAGYRPPPSLTYLYRQAPFSIGPDQADMDTAPISLQTLAASAASVTRAVKTAGVAPAAPAMVPQGGLFWDGRASTLQDQAIGPMLNPVEMANANLADVAHKLLATKYVDQFQALFGKQIVNRPELMVEEAMFAVGRYEFEDTSFHAFTSKYDYWLQGKARLTQAELHGLRLFNDPDKANCAGCHLSKPSADGLPPLFTDTQYEALGVPRNPDLPLNKDPKFYDMGVCGPFRTDVTDLTQYCGMFLTPTLRNTATRHAFFHNGVYHNLQQVMDFYNLRNTNPDKIYPRDASGKVQQFNDLPKAYQKNIDFADAPFDRKPNDKPAMSDQDIKDIIAFIGTLNDGYKP</sequence>